<accession>A0A813A3C3</accession>
<feature type="compositionally biased region" description="Polar residues" evidence="1">
    <location>
        <begin position="7"/>
        <end position="23"/>
    </location>
</feature>
<evidence type="ECO:0000313" key="3">
    <source>
        <dbReference type="Proteomes" id="UP000601435"/>
    </source>
</evidence>
<dbReference type="AlphaFoldDB" id="A0A813A3C3"/>
<sequence>MDPESGSAPQVSYTPSQDDSQSLGVMQQMIQALLTRLKTFIDAFGPKEKSVGVENRFYFDEVEKVWKLRGGETEQERAEAEAFRFHTGRGLSNNLAPATTACDATRGDWQNGGLPPPPPAAGPVSSSMHRGMELPSHAMPSLAHPVYAPQGLSQNGTVTPPPANPRPEASSAPPLANPLGQIAKQPLSTPFGGQPGQRPVLASPFAPAP</sequence>
<keyword evidence="3" id="KW-1185">Reference proteome</keyword>
<comment type="caution">
    <text evidence="2">The sequence shown here is derived from an EMBL/GenBank/DDBJ whole genome shotgun (WGS) entry which is preliminary data.</text>
</comment>
<feature type="region of interest" description="Disordered" evidence="1">
    <location>
        <begin position="1"/>
        <end position="23"/>
    </location>
</feature>
<organism evidence="2 3">
    <name type="scientific">Symbiodinium necroappetens</name>
    <dbReference type="NCBI Taxonomy" id="1628268"/>
    <lineage>
        <taxon>Eukaryota</taxon>
        <taxon>Sar</taxon>
        <taxon>Alveolata</taxon>
        <taxon>Dinophyceae</taxon>
        <taxon>Suessiales</taxon>
        <taxon>Symbiodiniaceae</taxon>
        <taxon>Symbiodinium</taxon>
    </lineage>
</organism>
<dbReference type="OrthoDB" id="422562at2759"/>
<evidence type="ECO:0000313" key="2">
    <source>
        <dbReference type="EMBL" id="CAE7851939.1"/>
    </source>
</evidence>
<gene>
    <name evidence="2" type="ORF">SNEC2469_LOCUS26456</name>
</gene>
<dbReference type="EMBL" id="CAJNJA010053908">
    <property type="protein sequence ID" value="CAE7851939.1"/>
    <property type="molecule type" value="Genomic_DNA"/>
</dbReference>
<proteinExistence type="predicted"/>
<feature type="region of interest" description="Disordered" evidence="1">
    <location>
        <begin position="109"/>
        <end position="209"/>
    </location>
</feature>
<protein>
    <submittedName>
        <fullName evidence="2">Uncharacterized protein</fullName>
    </submittedName>
</protein>
<dbReference type="Proteomes" id="UP000601435">
    <property type="component" value="Unassembled WGS sequence"/>
</dbReference>
<name>A0A813A3C3_9DINO</name>
<reference evidence="2" key="1">
    <citation type="submission" date="2021-02" db="EMBL/GenBank/DDBJ databases">
        <authorList>
            <person name="Dougan E. K."/>
            <person name="Rhodes N."/>
            <person name="Thang M."/>
            <person name="Chan C."/>
        </authorList>
    </citation>
    <scope>NUCLEOTIDE SEQUENCE</scope>
</reference>
<evidence type="ECO:0000256" key="1">
    <source>
        <dbReference type="SAM" id="MobiDB-lite"/>
    </source>
</evidence>